<proteinExistence type="predicted"/>
<dbReference type="RefSeq" id="WP_280954201.1">
    <property type="nucleotide sequence ID" value="NZ_QGTR01000006.1"/>
</dbReference>
<feature type="transmembrane region" description="Helical" evidence="1">
    <location>
        <begin position="20"/>
        <end position="40"/>
    </location>
</feature>
<evidence type="ECO:0000313" key="3">
    <source>
        <dbReference type="Proteomes" id="UP000246352"/>
    </source>
</evidence>
<dbReference type="AlphaFoldDB" id="A0A317PE44"/>
<comment type="caution">
    <text evidence="2">The sequence shown here is derived from an EMBL/GenBank/DDBJ whole genome shotgun (WGS) entry which is preliminary data.</text>
</comment>
<keyword evidence="3" id="KW-1185">Reference proteome</keyword>
<sequence length="41" mass="4410">MDRNPFIPNLDADRPIPPSIILIFGSLVTGLALAGFALLFL</sequence>
<dbReference type="EMBL" id="QGTR01000006">
    <property type="protein sequence ID" value="PWV97738.1"/>
    <property type="molecule type" value="Genomic_DNA"/>
</dbReference>
<evidence type="ECO:0000313" key="2">
    <source>
        <dbReference type="EMBL" id="PWV97738.1"/>
    </source>
</evidence>
<keyword evidence="1" id="KW-0812">Transmembrane</keyword>
<protein>
    <submittedName>
        <fullName evidence="2">Uncharacterized protein</fullName>
    </submittedName>
</protein>
<accession>A0A317PE44</accession>
<dbReference type="Proteomes" id="UP000246352">
    <property type="component" value="Unassembled WGS sequence"/>
</dbReference>
<keyword evidence="1" id="KW-1133">Transmembrane helix</keyword>
<organism evidence="2 3">
    <name type="scientific">Hoeflea marina</name>
    <dbReference type="NCBI Taxonomy" id="274592"/>
    <lineage>
        <taxon>Bacteria</taxon>
        <taxon>Pseudomonadati</taxon>
        <taxon>Pseudomonadota</taxon>
        <taxon>Alphaproteobacteria</taxon>
        <taxon>Hyphomicrobiales</taxon>
        <taxon>Rhizobiaceae</taxon>
        <taxon>Hoeflea</taxon>
    </lineage>
</organism>
<keyword evidence="1" id="KW-0472">Membrane</keyword>
<evidence type="ECO:0000256" key="1">
    <source>
        <dbReference type="SAM" id="Phobius"/>
    </source>
</evidence>
<name>A0A317PE44_9HYPH</name>
<gene>
    <name evidence="2" type="ORF">DFR52_106263</name>
</gene>
<reference evidence="2 3" key="1">
    <citation type="submission" date="2018-05" db="EMBL/GenBank/DDBJ databases">
        <title>Genomic Encyclopedia of Type Strains, Phase IV (KMG-IV): sequencing the most valuable type-strain genomes for metagenomic binning, comparative biology and taxonomic classification.</title>
        <authorList>
            <person name="Goeker M."/>
        </authorList>
    </citation>
    <scope>NUCLEOTIDE SEQUENCE [LARGE SCALE GENOMIC DNA]</scope>
    <source>
        <strain evidence="2 3">DSM 16791</strain>
    </source>
</reference>